<comment type="caution">
    <text evidence="7">The sequence shown here is derived from an EMBL/GenBank/DDBJ whole genome shotgun (WGS) entry which is preliminary data.</text>
</comment>
<keyword evidence="4 6" id="KW-0472">Membrane</keyword>
<keyword evidence="3 6" id="KW-1133">Transmembrane helix</keyword>
<name>A0ABR1IWR1_9AGAR</name>
<evidence type="ECO:0000313" key="8">
    <source>
        <dbReference type="Proteomes" id="UP001498398"/>
    </source>
</evidence>
<feature type="compositionally biased region" description="Low complexity" evidence="5">
    <location>
        <begin position="367"/>
        <end position="386"/>
    </location>
</feature>
<evidence type="ECO:0000256" key="6">
    <source>
        <dbReference type="SAM" id="Phobius"/>
    </source>
</evidence>
<dbReference type="EMBL" id="JBANRG010000066">
    <property type="protein sequence ID" value="KAK7440804.1"/>
    <property type="molecule type" value="Genomic_DNA"/>
</dbReference>
<organism evidence="7 8">
    <name type="scientific">Marasmiellus scandens</name>
    <dbReference type="NCBI Taxonomy" id="2682957"/>
    <lineage>
        <taxon>Eukaryota</taxon>
        <taxon>Fungi</taxon>
        <taxon>Dikarya</taxon>
        <taxon>Basidiomycota</taxon>
        <taxon>Agaricomycotina</taxon>
        <taxon>Agaricomycetes</taxon>
        <taxon>Agaricomycetidae</taxon>
        <taxon>Agaricales</taxon>
        <taxon>Marasmiineae</taxon>
        <taxon>Omphalotaceae</taxon>
        <taxon>Marasmiellus</taxon>
    </lineage>
</organism>
<feature type="region of interest" description="Disordered" evidence="5">
    <location>
        <begin position="58"/>
        <end position="130"/>
    </location>
</feature>
<protein>
    <submittedName>
        <fullName evidence="7">Uncharacterized protein</fullName>
    </submittedName>
</protein>
<comment type="subcellular location">
    <subcellularLocation>
        <location evidence="1">Membrane</location>
        <topology evidence="1">Single-pass membrane protein</topology>
    </subcellularLocation>
</comment>
<evidence type="ECO:0000256" key="3">
    <source>
        <dbReference type="ARBA" id="ARBA00022989"/>
    </source>
</evidence>
<accession>A0ABR1IWR1</accession>
<feature type="region of interest" description="Disordered" evidence="5">
    <location>
        <begin position="287"/>
        <end position="386"/>
    </location>
</feature>
<evidence type="ECO:0000256" key="4">
    <source>
        <dbReference type="ARBA" id="ARBA00023136"/>
    </source>
</evidence>
<feature type="compositionally biased region" description="Low complexity" evidence="5">
    <location>
        <begin position="118"/>
        <end position="130"/>
    </location>
</feature>
<feature type="compositionally biased region" description="Basic and acidic residues" evidence="5">
    <location>
        <begin position="65"/>
        <end position="79"/>
    </location>
</feature>
<keyword evidence="2 6" id="KW-0812">Transmembrane</keyword>
<feature type="compositionally biased region" description="Polar residues" evidence="5">
    <location>
        <begin position="296"/>
        <end position="318"/>
    </location>
</feature>
<dbReference type="PANTHER" id="PTHR15549">
    <property type="entry name" value="PAIRED IMMUNOGLOBULIN-LIKE TYPE 2 RECEPTOR"/>
    <property type="match status" value="1"/>
</dbReference>
<proteinExistence type="predicted"/>
<gene>
    <name evidence="7" type="ORF">VKT23_016882</name>
</gene>
<evidence type="ECO:0000256" key="2">
    <source>
        <dbReference type="ARBA" id="ARBA00022692"/>
    </source>
</evidence>
<sequence>MVADGFSYNRGQSIPDYVNTLFRHRYLREPKGRIAGGNKRGSWDKIEHATPNWSDWQGLFPGGRHQQEIPDWQTRDKPKSTSVPAQPTTIPNESLGASSSPSRQETGTSTTKFMTEPLSTTISKSSSNSELTINPHATTVSSSVPASVLITTMSYGVSTTVTTTTSKITAVTRTPISDGSSSINTSTILGIVFAILSFLILLALFLFFLCRRRKKLAEKRTIIPHHYGDSTDYKKPGSFHLGISDLYSESVASWNETSIAPSDSISQAHLKALPRRSPAPAVPLTELSALSEGTEETITGNSATTDGSTKSDASSTEVESLPAVGTVGYGTDLKKVHDDEEQDTDDNSSMSSITIGPRSRSRNPNLPIITMTAATPTPPSTVVSGN</sequence>
<evidence type="ECO:0000256" key="1">
    <source>
        <dbReference type="ARBA" id="ARBA00004167"/>
    </source>
</evidence>
<reference evidence="7 8" key="1">
    <citation type="submission" date="2024-01" db="EMBL/GenBank/DDBJ databases">
        <title>A draft genome for the cacao thread blight pathogen Marasmiellus scandens.</title>
        <authorList>
            <person name="Baruah I.K."/>
            <person name="Leung J."/>
            <person name="Bukari Y."/>
            <person name="Amoako-Attah I."/>
            <person name="Meinhardt L.W."/>
            <person name="Bailey B.A."/>
            <person name="Cohen S.P."/>
        </authorList>
    </citation>
    <scope>NUCLEOTIDE SEQUENCE [LARGE SCALE GENOMIC DNA]</scope>
    <source>
        <strain evidence="7 8">GH-19</strain>
    </source>
</reference>
<evidence type="ECO:0000256" key="5">
    <source>
        <dbReference type="SAM" id="MobiDB-lite"/>
    </source>
</evidence>
<feature type="transmembrane region" description="Helical" evidence="6">
    <location>
        <begin position="188"/>
        <end position="210"/>
    </location>
</feature>
<feature type="compositionally biased region" description="Polar residues" evidence="5">
    <location>
        <begin position="80"/>
        <end position="113"/>
    </location>
</feature>
<dbReference type="InterPro" id="IPR051694">
    <property type="entry name" value="Immunoregulatory_rcpt-like"/>
</dbReference>
<dbReference type="Proteomes" id="UP001498398">
    <property type="component" value="Unassembled WGS sequence"/>
</dbReference>
<keyword evidence="8" id="KW-1185">Reference proteome</keyword>
<evidence type="ECO:0000313" key="7">
    <source>
        <dbReference type="EMBL" id="KAK7440804.1"/>
    </source>
</evidence>